<proteinExistence type="predicted"/>
<evidence type="ECO:0000259" key="1">
    <source>
        <dbReference type="Pfam" id="PF00535"/>
    </source>
</evidence>
<feature type="domain" description="Glycosyltransferase 2-like" evidence="1">
    <location>
        <begin position="53"/>
        <end position="125"/>
    </location>
</feature>
<keyword evidence="2" id="KW-0808">Transferase</keyword>
<reference evidence="2 3" key="1">
    <citation type="journal article" date="2016" name="Int. J. Syst. Evol. Microbiol.">
        <title>Acidipila dinghuensis sp. nov., an acidobacterium isolated from forest soil.</title>
        <authorList>
            <person name="Jiang Y.W."/>
            <person name="Wang J."/>
            <person name="Chen M.H."/>
            <person name="Lv Y.Y."/>
            <person name="Qiu L.H."/>
        </authorList>
    </citation>
    <scope>NUCLEOTIDE SEQUENCE [LARGE SCALE GENOMIC DNA]</scope>
    <source>
        <strain evidence="2 3">DHOF10</strain>
    </source>
</reference>
<accession>A0A4Q1SF60</accession>
<gene>
    <name evidence="2" type="ORF">ESZ00_14165</name>
</gene>
<comment type="caution">
    <text evidence="2">The sequence shown here is derived from an EMBL/GenBank/DDBJ whole genome shotgun (WGS) entry which is preliminary data.</text>
</comment>
<dbReference type="Proteomes" id="UP000290253">
    <property type="component" value="Unassembled WGS sequence"/>
</dbReference>
<dbReference type="EMBL" id="SDMK01000002">
    <property type="protein sequence ID" value="RXS95691.1"/>
    <property type="molecule type" value="Genomic_DNA"/>
</dbReference>
<evidence type="ECO:0000313" key="3">
    <source>
        <dbReference type="Proteomes" id="UP000290253"/>
    </source>
</evidence>
<evidence type="ECO:0000313" key="2">
    <source>
        <dbReference type="EMBL" id="RXS95691.1"/>
    </source>
</evidence>
<sequence length="320" mass="36556">MKDRDNPDKPARIFAVIVLYKKTIEDCVTLQTLLTAMREVSSDALFLKVLLFDNTPQAISPTELPGNVQYKAASKNGGLSGAYNFALSIAESEGYDWLITLDQDSHLPQNYLSRMTEAAQSFASNTSVAAVVPQLADRGLQLSPYTHGFLRASAIPSKFVGFIPRELHAYNSAAMLRVSILIELGGFSYLFWLDALDEWLYSQFFRINKRVFVDGEIQIEHELSILDVKNRVNYPRYQNFLHAEAAYIDMYRGFSASWVHNLRLVVRWVRNRRAGVDISLQNLLLDCLKDRLLHPKKQRIAKWTNDMEKFNAELYAPPDR</sequence>
<dbReference type="Pfam" id="PF00535">
    <property type="entry name" value="Glycos_transf_2"/>
    <property type="match status" value="1"/>
</dbReference>
<protein>
    <submittedName>
        <fullName evidence="2">Glycosyltransferase</fullName>
    </submittedName>
</protein>
<dbReference type="InterPro" id="IPR029044">
    <property type="entry name" value="Nucleotide-diphossugar_trans"/>
</dbReference>
<dbReference type="InterPro" id="IPR001173">
    <property type="entry name" value="Glyco_trans_2-like"/>
</dbReference>
<keyword evidence="3" id="KW-1185">Reference proteome</keyword>
<dbReference type="SUPFAM" id="SSF53448">
    <property type="entry name" value="Nucleotide-diphospho-sugar transferases"/>
    <property type="match status" value="1"/>
</dbReference>
<name>A0A4Q1SF60_9BACT</name>
<dbReference type="OrthoDB" id="113236at2"/>
<dbReference type="GO" id="GO:0016740">
    <property type="term" value="F:transferase activity"/>
    <property type="evidence" value="ECO:0007669"/>
    <property type="project" value="UniProtKB-KW"/>
</dbReference>
<dbReference type="Gene3D" id="3.90.550.10">
    <property type="entry name" value="Spore Coat Polysaccharide Biosynthesis Protein SpsA, Chain A"/>
    <property type="match status" value="1"/>
</dbReference>
<dbReference type="RefSeq" id="WP_129208887.1">
    <property type="nucleotide sequence ID" value="NZ_BMGU01000004.1"/>
</dbReference>
<dbReference type="AlphaFoldDB" id="A0A4Q1SF60"/>
<organism evidence="2 3">
    <name type="scientific">Silvibacterium dinghuense</name>
    <dbReference type="NCBI Taxonomy" id="1560006"/>
    <lineage>
        <taxon>Bacteria</taxon>
        <taxon>Pseudomonadati</taxon>
        <taxon>Acidobacteriota</taxon>
        <taxon>Terriglobia</taxon>
        <taxon>Terriglobales</taxon>
        <taxon>Acidobacteriaceae</taxon>
        <taxon>Silvibacterium</taxon>
    </lineage>
</organism>